<evidence type="ECO:0000256" key="1">
    <source>
        <dbReference type="SAM" id="MobiDB-lite"/>
    </source>
</evidence>
<dbReference type="EMBL" id="WMKA01000069">
    <property type="protein sequence ID" value="MTG90836.1"/>
    <property type="molecule type" value="Genomic_DNA"/>
</dbReference>
<proteinExistence type="predicted"/>
<gene>
    <name evidence="2" type="ORF">GJV82_18120</name>
</gene>
<evidence type="ECO:0000313" key="2">
    <source>
        <dbReference type="EMBL" id="MTG90836.1"/>
    </source>
</evidence>
<protein>
    <submittedName>
        <fullName evidence="2">Uncharacterized protein</fullName>
    </submittedName>
</protein>
<reference evidence="2 3" key="1">
    <citation type="submission" date="2019-11" db="EMBL/GenBank/DDBJ databases">
        <title>Cellulosimicrobium composti sp. nov. isolated from a compost.</title>
        <authorList>
            <person name="Yang Y."/>
        </authorList>
    </citation>
    <scope>NUCLEOTIDE SEQUENCE [LARGE SCALE GENOMIC DNA]</scope>
    <source>
        <strain evidence="2 3">BIT-GX5</strain>
    </source>
</reference>
<sequence>MTESPDLEAAATRAVAQARLLAHRATLEAEVAVSQAAALLLRSGMSQRTVAQLTGLSKSDVARRAKTPPPLGVASSQGSDTRVRDFAHEWIWGDKTTADAVVAELLRDE</sequence>
<name>A0A6N7ZN38_9MICO</name>
<feature type="region of interest" description="Disordered" evidence="1">
    <location>
        <begin position="57"/>
        <end position="79"/>
    </location>
</feature>
<dbReference type="AlphaFoldDB" id="A0A6N7ZN38"/>
<dbReference type="Proteomes" id="UP000440668">
    <property type="component" value="Unassembled WGS sequence"/>
</dbReference>
<dbReference type="RefSeq" id="WP_155100183.1">
    <property type="nucleotide sequence ID" value="NZ_WMKA01000069.1"/>
</dbReference>
<accession>A0A6N7ZN38</accession>
<evidence type="ECO:0000313" key="3">
    <source>
        <dbReference type="Proteomes" id="UP000440668"/>
    </source>
</evidence>
<organism evidence="2 3">
    <name type="scientific">Cellulosimicrobium composti</name>
    <dbReference type="NCBI Taxonomy" id="2672572"/>
    <lineage>
        <taxon>Bacteria</taxon>
        <taxon>Bacillati</taxon>
        <taxon>Actinomycetota</taxon>
        <taxon>Actinomycetes</taxon>
        <taxon>Micrococcales</taxon>
        <taxon>Promicromonosporaceae</taxon>
        <taxon>Cellulosimicrobium</taxon>
    </lineage>
</organism>
<comment type="caution">
    <text evidence="2">The sequence shown here is derived from an EMBL/GenBank/DDBJ whole genome shotgun (WGS) entry which is preliminary data.</text>
</comment>